<comment type="similarity">
    <text evidence="7">Belongs to the protein kinase superfamily.</text>
</comment>
<dbReference type="PROSITE" id="PS50011">
    <property type="entry name" value="PROTEIN_KINASE_DOM"/>
    <property type="match status" value="1"/>
</dbReference>
<sequence length="447" mass="49381">MSVEDFSTFYRLFSRQRSYPEGTFIERKGLYLLIEGELMVASADGRKQKQQRGYYFGSLSDETGQRYSGEGNDALDTVTASTSCVCAYLTQLDDEAAGHPVPPRVRECLAALSVASAPRKASLSLADLEHVADLGGGGYGTVLLMRNRSDGSPAALKVLLRAAIVKKRQCEHVLSEVQLMNALHHPFIVELLCTFKDELRLFMVMEFVSGGELWSILSNQGTIPLPFARFVVGTLALVLEHIHSREFVYRDLKPENLMVGADGFVKLIDYGFCKRLSNGERTFTACGTVEYMAPEIVKLAGHSFEVDWWSLGVLMYECLHGYTPFSDYGNATDDMNIIRRVTDTEFVVDINAGVPAAANELIRALLRRDPASRADAASVRAHAFFAGDLDFGKLLAKALKPPYIPQVSDPFDVANFDPEIDDDLTGEKLLALEAGPYPSEAEWDADF</sequence>
<keyword evidence="2" id="KW-0808">Transferase</keyword>
<dbReference type="PANTHER" id="PTHR24353">
    <property type="entry name" value="CYCLIC NUCLEOTIDE-DEPENDENT PROTEIN KINASE"/>
    <property type="match status" value="1"/>
</dbReference>
<dbReference type="Gene3D" id="3.30.200.20">
    <property type="entry name" value="Phosphorylase Kinase, domain 1"/>
    <property type="match status" value="1"/>
</dbReference>
<dbReference type="InterPro" id="IPR017441">
    <property type="entry name" value="Protein_kinase_ATP_BS"/>
</dbReference>
<dbReference type="InterPro" id="IPR000719">
    <property type="entry name" value="Prot_kinase_dom"/>
</dbReference>
<dbReference type="Pfam" id="PF00069">
    <property type="entry name" value="Pkinase"/>
    <property type="match status" value="1"/>
</dbReference>
<dbReference type="GO" id="GO:0005952">
    <property type="term" value="C:cAMP-dependent protein kinase complex"/>
    <property type="evidence" value="ECO:0007669"/>
    <property type="project" value="TreeGrafter"/>
</dbReference>
<proteinExistence type="inferred from homology"/>
<dbReference type="Gene3D" id="1.10.510.10">
    <property type="entry name" value="Transferase(Phosphotransferase) domain 1"/>
    <property type="match status" value="1"/>
</dbReference>
<organism evidence="10">
    <name type="scientific">Haptolina ericina</name>
    <dbReference type="NCBI Taxonomy" id="156174"/>
    <lineage>
        <taxon>Eukaryota</taxon>
        <taxon>Haptista</taxon>
        <taxon>Haptophyta</taxon>
        <taxon>Prymnesiophyceae</taxon>
        <taxon>Prymnesiales</taxon>
        <taxon>Prymnesiaceae</taxon>
        <taxon>Haptolina</taxon>
    </lineage>
</organism>
<evidence type="ECO:0000256" key="3">
    <source>
        <dbReference type="ARBA" id="ARBA00022741"/>
    </source>
</evidence>
<dbReference type="InterPro" id="IPR011009">
    <property type="entry name" value="Kinase-like_dom_sf"/>
</dbReference>
<reference evidence="10" key="1">
    <citation type="submission" date="2021-01" db="EMBL/GenBank/DDBJ databases">
        <authorList>
            <person name="Corre E."/>
            <person name="Pelletier E."/>
            <person name="Niang G."/>
            <person name="Scheremetjew M."/>
            <person name="Finn R."/>
            <person name="Kale V."/>
            <person name="Holt S."/>
            <person name="Cochrane G."/>
            <person name="Meng A."/>
            <person name="Brown T."/>
            <person name="Cohen L."/>
        </authorList>
    </citation>
    <scope>NUCLEOTIDE SEQUENCE</scope>
    <source>
        <strain evidence="10">CCMP281</strain>
    </source>
</reference>
<dbReference type="GO" id="GO:0004691">
    <property type="term" value="F:cAMP-dependent protein kinase activity"/>
    <property type="evidence" value="ECO:0007669"/>
    <property type="project" value="TreeGrafter"/>
</dbReference>
<keyword evidence="5 6" id="KW-0067">ATP-binding</keyword>
<evidence type="ECO:0000256" key="5">
    <source>
        <dbReference type="ARBA" id="ARBA00022840"/>
    </source>
</evidence>
<evidence type="ECO:0000256" key="2">
    <source>
        <dbReference type="ARBA" id="ARBA00022679"/>
    </source>
</evidence>
<evidence type="ECO:0000256" key="4">
    <source>
        <dbReference type="ARBA" id="ARBA00022777"/>
    </source>
</evidence>
<evidence type="ECO:0000256" key="1">
    <source>
        <dbReference type="ARBA" id="ARBA00022527"/>
    </source>
</evidence>
<dbReference type="GO" id="GO:0005524">
    <property type="term" value="F:ATP binding"/>
    <property type="evidence" value="ECO:0007669"/>
    <property type="project" value="UniProtKB-UniRule"/>
</dbReference>
<feature type="binding site" evidence="6">
    <location>
        <position position="167"/>
    </location>
    <ligand>
        <name>ATP</name>
        <dbReference type="ChEBI" id="CHEBI:30616"/>
    </ligand>
</feature>
<dbReference type="AlphaFoldDB" id="A0A7S3B1M2"/>
<dbReference type="SUPFAM" id="SSF56112">
    <property type="entry name" value="Protein kinase-like (PK-like)"/>
    <property type="match status" value="1"/>
</dbReference>
<evidence type="ECO:0000259" key="9">
    <source>
        <dbReference type="PROSITE" id="PS51285"/>
    </source>
</evidence>
<dbReference type="PROSITE" id="PS51285">
    <property type="entry name" value="AGC_KINASE_CTER"/>
    <property type="match status" value="1"/>
</dbReference>
<evidence type="ECO:0000313" key="10">
    <source>
        <dbReference type="EMBL" id="CAE0121904.1"/>
    </source>
</evidence>
<dbReference type="EMBL" id="HBHX01040738">
    <property type="protein sequence ID" value="CAE0121904.1"/>
    <property type="molecule type" value="Transcribed_RNA"/>
</dbReference>
<dbReference type="SMART" id="SM00133">
    <property type="entry name" value="S_TK_X"/>
    <property type="match status" value="1"/>
</dbReference>
<dbReference type="InterPro" id="IPR000961">
    <property type="entry name" value="AGC-kinase_C"/>
</dbReference>
<dbReference type="PROSITE" id="PS00107">
    <property type="entry name" value="PROTEIN_KINASE_ATP"/>
    <property type="match status" value="1"/>
</dbReference>
<gene>
    <name evidence="10" type="ORF">HERI1096_LOCUS22605</name>
</gene>
<dbReference type="SMART" id="SM00220">
    <property type="entry name" value="S_TKc"/>
    <property type="match status" value="1"/>
</dbReference>
<dbReference type="InterPro" id="IPR008271">
    <property type="entry name" value="Ser/Thr_kinase_AS"/>
</dbReference>
<accession>A0A7S3B1M2</accession>
<evidence type="ECO:0000259" key="8">
    <source>
        <dbReference type="PROSITE" id="PS50011"/>
    </source>
</evidence>
<protein>
    <recommendedName>
        <fullName evidence="11">cGMP-dependent protein kinase</fullName>
    </recommendedName>
</protein>
<keyword evidence="3 6" id="KW-0547">Nucleotide-binding</keyword>
<dbReference type="PANTHER" id="PTHR24353:SF143">
    <property type="entry name" value="PROTEIN KINASE DOMAIN-CONTAINING PROTEIN"/>
    <property type="match status" value="1"/>
</dbReference>
<evidence type="ECO:0000256" key="6">
    <source>
        <dbReference type="PROSITE-ProRule" id="PRU10141"/>
    </source>
</evidence>
<dbReference type="PROSITE" id="PS00108">
    <property type="entry name" value="PROTEIN_KINASE_ST"/>
    <property type="match status" value="1"/>
</dbReference>
<evidence type="ECO:0008006" key="11">
    <source>
        <dbReference type="Google" id="ProtNLM"/>
    </source>
</evidence>
<feature type="domain" description="Protein kinase" evidence="8">
    <location>
        <begin position="128"/>
        <end position="385"/>
    </location>
</feature>
<evidence type="ECO:0000256" key="7">
    <source>
        <dbReference type="RuleBase" id="RU000304"/>
    </source>
</evidence>
<feature type="domain" description="AGC-kinase C-terminal" evidence="9">
    <location>
        <begin position="387"/>
        <end position="447"/>
    </location>
</feature>
<keyword evidence="1 7" id="KW-0723">Serine/threonine-protein kinase</keyword>
<keyword evidence="4" id="KW-0418">Kinase</keyword>
<name>A0A7S3B1M2_9EUKA</name>
<dbReference type="FunFam" id="3.30.200.20:FF:000042">
    <property type="entry name" value="Aurora kinase A"/>
    <property type="match status" value="1"/>
</dbReference>